<dbReference type="GO" id="GO:1902201">
    <property type="term" value="P:negative regulation of bacterial-type flagellum-dependent cell motility"/>
    <property type="evidence" value="ECO:0007669"/>
    <property type="project" value="TreeGrafter"/>
</dbReference>
<dbReference type="GO" id="GO:0005886">
    <property type="term" value="C:plasma membrane"/>
    <property type="evidence" value="ECO:0007669"/>
    <property type="project" value="TreeGrafter"/>
</dbReference>
<feature type="domain" description="GGDEF" evidence="2">
    <location>
        <begin position="217"/>
        <end position="351"/>
    </location>
</feature>
<dbReference type="EMBL" id="DTHB01000056">
    <property type="protein sequence ID" value="HGB15577.1"/>
    <property type="molecule type" value="Genomic_DNA"/>
</dbReference>
<dbReference type="SUPFAM" id="SSF55073">
    <property type="entry name" value="Nucleotide cyclase"/>
    <property type="match status" value="1"/>
</dbReference>
<dbReference type="Pfam" id="PF00990">
    <property type="entry name" value="GGDEF"/>
    <property type="match status" value="1"/>
</dbReference>
<evidence type="ECO:0000256" key="1">
    <source>
        <dbReference type="ARBA" id="ARBA00012528"/>
    </source>
</evidence>
<dbReference type="InterPro" id="IPR029787">
    <property type="entry name" value="Nucleotide_cyclase"/>
</dbReference>
<organism evidence="3">
    <name type="scientific">Desulfobacca acetoxidans</name>
    <dbReference type="NCBI Taxonomy" id="60893"/>
    <lineage>
        <taxon>Bacteria</taxon>
        <taxon>Pseudomonadati</taxon>
        <taxon>Thermodesulfobacteriota</taxon>
        <taxon>Desulfobaccia</taxon>
        <taxon>Desulfobaccales</taxon>
        <taxon>Desulfobaccaceae</taxon>
        <taxon>Desulfobacca</taxon>
    </lineage>
</organism>
<dbReference type="EC" id="2.7.7.65" evidence="1"/>
<dbReference type="NCBIfam" id="TIGR00254">
    <property type="entry name" value="GGDEF"/>
    <property type="match status" value="1"/>
</dbReference>
<comment type="caution">
    <text evidence="3">The sequence shown here is derived from an EMBL/GenBank/DDBJ whole genome shotgun (WGS) entry which is preliminary data.</text>
</comment>
<dbReference type="InterPro" id="IPR029016">
    <property type="entry name" value="GAF-like_dom_sf"/>
</dbReference>
<dbReference type="CDD" id="cd01949">
    <property type="entry name" value="GGDEF"/>
    <property type="match status" value="1"/>
</dbReference>
<dbReference type="InterPro" id="IPR000160">
    <property type="entry name" value="GGDEF_dom"/>
</dbReference>
<evidence type="ECO:0000259" key="2">
    <source>
        <dbReference type="PROSITE" id="PS50887"/>
    </source>
</evidence>
<dbReference type="Gene3D" id="3.30.450.40">
    <property type="match status" value="1"/>
</dbReference>
<gene>
    <name evidence="3" type="ORF">ENV62_10135</name>
</gene>
<reference evidence="3" key="1">
    <citation type="journal article" date="2020" name="mSystems">
        <title>Genome- and Community-Level Interaction Insights into Carbon Utilization and Element Cycling Functions of Hydrothermarchaeota in Hydrothermal Sediment.</title>
        <authorList>
            <person name="Zhou Z."/>
            <person name="Liu Y."/>
            <person name="Xu W."/>
            <person name="Pan J."/>
            <person name="Luo Z.H."/>
            <person name="Li M."/>
        </authorList>
    </citation>
    <scope>NUCLEOTIDE SEQUENCE [LARGE SCALE GENOMIC DNA]</scope>
    <source>
        <strain evidence="3">SpSt-776</strain>
    </source>
</reference>
<protein>
    <recommendedName>
        <fullName evidence="1">diguanylate cyclase</fullName>
        <ecNumber evidence="1">2.7.7.65</ecNumber>
    </recommendedName>
</protein>
<dbReference type="SMART" id="SM00065">
    <property type="entry name" value="GAF"/>
    <property type="match status" value="1"/>
</dbReference>
<dbReference type="PANTHER" id="PTHR45138">
    <property type="entry name" value="REGULATORY COMPONENTS OF SENSORY TRANSDUCTION SYSTEM"/>
    <property type="match status" value="1"/>
</dbReference>
<dbReference type="GO" id="GO:0052621">
    <property type="term" value="F:diguanylate cyclase activity"/>
    <property type="evidence" value="ECO:0007669"/>
    <property type="project" value="UniProtKB-EC"/>
</dbReference>
<dbReference type="InterPro" id="IPR003018">
    <property type="entry name" value="GAF"/>
</dbReference>
<sequence>MEEKKDFQAYLSELGTVDRILACIEFSKALVSAYDMESLLKAVLERIRLLIPARNWSLLLLDQKTQELYFAVTVGLDLETVKHVRLKLGEGIAGVVAQTGKPMFIADAQHDPRFSPKVDEVTGFETRSIIALPLHVRGAVVGVFEVVNVENEEFFREKYLPLLHILADYVAIAVDNVRNLQQLQARTFIDEVTGFYNTRYLAAKLDLFIRDCLQRQEDLSVVFLDLDNFKAIVDSQGHLRGSKVLSEVARVIHSMLGPKDSLVRYGGDEFIVLLPRRTQEEALALVRKLRQTLNSTPFLADEGVNIRLTASYGIATMPQDAQDKETLLLIADRAMFRCKGKGKDCIMLGQGLVPVTEA</sequence>
<proteinExistence type="predicted"/>
<name>A0A7C3WUB7_9BACT</name>
<accession>A0A7C3WUB7</accession>
<dbReference type="SUPFAM" id="SSF55781">
    <property type="entry name" value="GAF domain-like"/>
    <property type="match status" value="1"/>
</dbReference>
<dbReference type="Pfam" id="PF01590">
    <property type="entry name" value="GAF"/>
    <property type="match status" value="1"/>
</dbReference>
<dbReference type="InterPro" id="IPR043128">
    <property type="entry name" value="Rev_trsase/Diguanyl_cyclase"/>
</dbReference>
<dbReference type="PROSITE" id="PS50887">
    <property type="entry name" value="GGDEF"/>
    <property type="match status" value="1"/>
</dbReference>
<dbReference type="Gene3D" id="3.30.70.270">
    <property type="match status" value="1"/>
</dbReference>
<dbReference type="SMART" id="SM00267">
    <property type="entry name" value="GGDEF"/>
    <property type="match status" value="1"/>
</dbReference>
<dbReference type="AlphaFoldDB" id="A0A7C3WUB7"/>
<dbReference type="GO" id="GO:0043709">
    <property type="term" value="P:cell adhesion involved in single-species biofilm formation"/>
    <property type="evidence" value="ECO:0007669"/>
    <property type="project" value="TreeGrafter"/>
</dbReference>
<evidence type="ECO:0000313" key="3">
    <source>
        <dbReference type="EMBL" id="HGB15577.1"/>
    </source>
</evidence>
<dbReference type="InterPro" id="IPR050469">
    <property type="entry name" value="Diguanylate_Cyclase"/>
</dbReference>
<dbReference type="PANTHER" id="PTHR45138:SF6">
    <property type="entry name" value="DIGUANYLATE CYCLASE DGCN"/>
    <property type="match status" value="1"/>
</dbReference>